<dbReference type="SUPFAM" id="SSF53822">
    <property type="entry name" value="Periplasmic binding protein-like I"/>
    <property type="match status" value="1"/>
</dbReference>
<dbReference type="PANTHER" id="PTHR35271:SF1">
    <property type="entry name" value="ABC TRANSPORTER, SUBSTRATE-BINDING LIPOPROTEIN"/>
    <property type="match status" value="1"/>
</dbReference>
<evidence type="ECO:0000313" key="1">
    <source>
        <dbReference type="EMBL" id="UQS82817.1"/>
    </source>
</evidence>
<accession>A0ABY4PAW2</accession>
<dbReference type="NCBIfam" id="NF041285">
    <property type="entry name" value="ABC_SBP_TrpX"/>
    <property type="match status" value="1"/>
</dbReference>
<proteinExistence type="predicted"/>
<dbReference type="PANTHER" id="PTHR35271">
    <property type="entry name" value="ABC TRANSPORTER, SUBSTRATE-BINDING LIPOPROTEIN-RELATED"/>
    <property type="match status" value="1"/>
</dbReference>
<dbReference type="InterPro" id="IPR047776">
    <property type="entry name" value="ABC_SBP_TrpX-like"/>
</dbReference>
<reference evidence="1" key="1">
    <citation type="journal article" date="2022" name="Int. J. Syst. Evol. Microbiol.">
        <title>Apilactobacillus apisilvae sp. nov., Nicolia spurrieriana gen. nov. sp. nov., Bombilactobacillus folatiphilus sp. nov. and Bombilactobacillus thymidiniphilus sp. nov., four new lactic acid bacterial isolates from stingless bees Tetragonula carbonaria and Austroplebeia australis.</title>
        <authorList>
            <person name="Oliphant S.A."/>
            <person name="Watson-Haigh N.S."/>
            <person name="Sumby K.M."/>
            <person name="Gardner J."/>
            <person name="Groom S."/>
            <person name="Jiranek V."/>
        </authorList>
    </citation>
    <scope>NUCLEOTIDE SEQUENCE</scope>
    <source>
        <strain evidence="1">SG4_D2</strain>
    </source>
</reference>
<name>A0ABY4PAW2_9LACO</name>
<dbReference type="CDD" id="cd06325">
    <property type="entry name" value="PBP1_ABC_unchar_transporter"/>
    <property type="match status" value="1"/>
</dbReference>
<dbReference type="Pfam" id="PF04392">
    <property type="entry name" value="ABC_sub_bind"/>
    <property type="match status" value="1"/>
</dbReference>
<evidence type="ECO:0000313" key="2">
    <source>
        <dbReference type="Proteomes" id="UP000831495"/>
    </source>
</evidence>
<dbReference type="InterPro" id="IPR007487">
    <property type="entry name" value="ABC_transpt-TYRBP-like"/>
</dbReference>
<dbReference type="Gene3D" id="3.40.50.2300">
    <property type="match status" value="2"/>
</dbReference>
<gene>
    <name evidence="1" type="ORF">MOO45_04025</name>
</gene>
<dbReference type="RefSeq" id="WP_249515095.1">
    <property type="nucleotide sequence ID" value="NZ_CP093366.1"/>
</dbReference>
<protein>
    <submittedName>
        <fullName evidence="1">ABC transporter substrate-binding protein</fullName>
    </submittedName>
</protein>
<dbReference type="InterPro" id="IPR028082">
    <property type="entry name" value="Peripla_BP_I"/>
</dbReference>
<organism evidence="1 2">
    <name type="scientific">Bombilactobacillus folatiphilus</name>
    <dbReference type="NCBI Taxonomy" id="2923362"/>
    <lineage>
        <taxon>Bacteria</taxon>
        <taxon>Bacillati</taxon>
        <taxon>Bacillota</taxon>
        <taxon>Bacilli</taxon>
        <taxon>Lactobacillales</taxon>
        <taxon>Lactobacillaceae</taxon>
        <taxon>Bombilactobacillus</taxon>
    </lineage>
</organism>
<dbReference type="EMBL" id="CP093366">
    <property type="protein sequence ID" value="UQS82817.1"/>
    <property type="molecule type" value="Genomic_DNA"/>
</dbReference>
<sequence length="335" mass="35690">MKRMLTFITAIILFLGIAFVKMPAKDQTSAPVENTKVVHVGILQMVTHPALDQIHQGIISGLKAKGFVAGRNLKIDFLNAQGDQSNLKTMSQKLVNQDDLVFGIATPAAQALANSAKNKLPIILAGISAPASSGLVKTEQRPGGNITGSSGSYPVMGQLKLIQALLPQAHKIGIIYTSSDHGGQINAHAFEKVVRKAGLTPKMYTIANTNDLQQVATQMVSEVDAVYAPQDNGIASAMKTLVNVTNNAGIPVFPSAETMVPDGGSAAYAINQRDMGVLAGKMAGNVLHGKKPATYPISYVKKGHYIINQKQVRKLHLKIPADVMQQAKQTGRIIK</sequence>
<dbReference type="Proteomes" id="UP000831495">
    <property type="component" value="Chromosome"/>
</dbReference>
<keyword evidence="2" id="KW-1185">Reference proteome</keyword>